<evidence type="ECO:0000313" key="1">
    <source>
        <dbReference type="EMBL" id="CAG8462279.1"/>
    </source>
</evidence>
<organism evidence="1 2">
    <name type="scientific">Dentiscutata heterogama</name>
    <dbReference type="NCBI Taxonomy" id="1316150"/>
    <lineage>
        <taxon>Eukaryota</taxon>
        <taxon>Fungi</taxon>
        <taxon>Fungi incertae sedis</taxon>
        <taxon>Mucoromycota</taxon>
        <taxon>Glomeromycotina</taxon>
        <taxon>Glomeromycetes</taxon>
        <taxon>Diversisporales</taxon>
        <taxon>Gigasporaceae</taxon>
        <taxon>Dentiscutata</taxon>
    </lineage>
</organism>
<dbReference type="EMBL" id="CAJVPU010000797">
    <property type="protein sequence ID" value="CAG8462279.1"/>
    <property type="molecule type" value="Genomic_DNA"/>
</dbReference>
<comment type="caution">
    <text evidence="1">The sequence shown here is derived from an EMBL/GenBank/DDBJ whole genome shotgun (WGS) entry which is preliminary data.</text>
</comment>
<reference evidence="1" key="1">
    <citation type="submission" date="2021-06" db="EMBL/GenBank/DDBJ databases">
        <authorList>
            <person name="Kallberg Y."/>
            <person name="Tangrot J."/>
            <person name="Rosling A."/>
        </authorList>
    </citation>
    <scope>NUCLEOTIDE SEQUENCE</scope>
    <source>
        <strain evidence="1">IL203A</strain>
    </source>
</reference>
<proteinExistence type="predicted"/>
<dbReference type="Proteomes" id="UP000789702">
    <property type="component" value="Unassembled WGS sequence"/>
</dbReference>
<name>A0ACA9KAF9_9GLOM</name>
<accession>A0ACA9KAF9</accession>
<gene>
    <name evidence="1" type="ORF">DHETER_LOCUS1338</name>
</gene>
<protein>
    <submittedName>
        <fullName evidence="1">13223_t:CDS:1</fullName>
    </submittedName>
</protein>
<sequence length="131" mass="15304">MENGEFAQISDQKMARPRARYACFSCKKSKRRCDGIPNQRECSECKKKRRDCSFSVCPMCHNKNKNNINDICDNCYSKSMQRNFQMEYEIYNGICYEDGISYNDTFTYAASSSPYSSLPQFYDNFFASLPK</sequence>
<evidence type="ECO:0000313" key="2">
    <source>
        <dbReference type="Proteomes" id="UP000789702"/>
    </source>
</evidence>
<keyword evidence="2" id="KW-1185">Reference proteome</keyword>